<dbReference type="EMBL" id="JMQM01000001">
    <property type="protein sequence ID" value="KFB09453.1"/>
    <property type="molecule type" value="Genomic_DNA"/>
</dbReference>
<dbReference type="RefSeq" id="WP_036479370.1">
    <property type="nucleotide sequence ID" value="NZ_JMQM01000001.1"/>
</dbReference>
<sequence length="87" mass="9453">MKALSITAALFMFCGTILVFCSTYFDLITIRPDGSINDRLTAFLFAGGLNMFALGALTALALICLQLKILLQAEYARKTRADLPTST</sequence>
<reference evidence="2 3" key="1">
    <citation type="submission" date="2014-05" db="EMBL/GenBank/DDBJ databases">
        <title>Draft Genome Sequence of Nitratireductor basaltis Strain UMTGB225, A Marine Bacterium Isolated from Green Barrel Tunicate.</title>
        <authorList>
            <person name="Gan H.Y."/>
        </authorList>
    </citation>
    <scope>NUCLEOTIDE SEQUENCE [LARGE SCALE GENOMIC DNA]</scope>
    <source>
        <strain evidence="2 3">UMTGB225</strain>
    </source>
</reference>
<dbReference type="STRING" id="472175.EL18_00469"/>
<organism evidence="2 3">
    <name type="scientific">Nitratireductor basaltis</name>
    <dbReference type="NCBI Taxonomy" id="472175"/>
    <lineage>
        <taxon>Bacteria</taxon>
        <taxon>Pseudomonadati</taxon>
        <taxon>Pseudomonadota</taxon>
        <taxon>Alphaproteobacteria</taxon>
        <taxon>Hyphomicrobiales</taxon>
        <taxon>Phyllobacteriaceae</taxon>
        <taxon>Nitratireductor</taxon>
    </lineage>
</organism>
<dbReference type="Proteomes" id="UP000053675">
    <property type="component" value="Unassembled WGS sequence"/>
</dbReference>
<evidence type="ECO:0000313" key="3">
    <source>
        <dbReference type="Proteomes" id="UP000053675"/>
    </source>
</evidence>
<comment type="caution">
    <text evidence="2">The sequence shown here is derived from an EMBL/GenBank/DDBJ whole genome shotgun (WGS) entry which is preliminary data.</text>
</comment>
<feature type="transmembrane region" description="Helical" evidence="1">
    <location>
        <begin position="45"/>
        <end position="71"/>
    </location>
</feature>
<evidence type="ECO:0000256" key="1">
    <source>
        <dbReference type="SAM" id="Phobius"/>
    </source>
</evidence>
<evidence type="ECO:0000313" key="2">
    <source>
        <dbReference type="EMBL" id="KFB09453.1"/>
    </source>
</evidence>
<keyword evidence="3" id="KW-1185">Reference proteome</keyword>
<protein>
    <submittedName>
        <fullName evidence="2">Uncharacterized protein</fullName>
    </submittedName>
</protein>
<name>A0A084U917_9HYPH</name>
<gene>
    <name evidence="2" type="ORF">EL18_00469</name>
</gene>
<keyword evidence="1" id="KW-0812">Transmembrane</keyword>
<proteinExistence type="predicted"/>
<dbReference type="PATRIC" id="fig|472175.3.peg.484"/>
<accession>A0A084U917</accession>
<dbReference type="AlphaFoldDB" id="A0A084U917"/>
<keyword evidence="1" id="KW-1133">Transmembrane helix</keyword>
<keyword evidence="1" id="KW-0472">Membrane</keyword>